<feature type="binding site" evidence="7">
    <location>
        <begin position="217"/>
        <end position="220"/>
    </location>
    <ligand>
        <name>FAD</name>
        <dbReference type="ChEBI" id="CHEBI:57692"/>
    </ligand>
</feature>
<dbReference type="SUPFAM" id="SSF55103">
    <property type="entry name" value="FAD-linked oxidases, C-terminal domain"/>
    <property type="match status" value="1"/>
</dbReference>
<keyword evidence="12" id="KW-1185">Reference proteome</keyword>
<dbReference type="Gene3D" id="3.30.70.3450">
    <property type="match status" value="1"/>
</dbReference>
<evidence type="ECO:0000256" key="8">
    <source>
        <dbReference type="PIRSR" id="PIRSR625650-4"/>
    </source>
</evidence>
<dbReference type="PANTHER" id="PTHR46568">
    <property type="entry name" value="ALKYLDIHYDROXYACETONEPHOSPHATE SYNTHASE, PEROXISOMAL"/>
    <property type="match status" value="1"/>
</dbReference>
<dbReference type="GO" id="GO:0016491">
    <property type="term" value="F:oxidoreductase activity"/>
    <property type="evidence" value="ECO:0007669"/>
    <property type="project" value="UniProtKB-KW"/>
</dbReference>
<comment type="cofactor">
    <cofactor evidence="7">
        <name>FAD</name>
        <dbReference type="ChEBI" id="CHEBI:57692"/>
    </cofactor>
</comment>
<dbReference type="Gene3D" id="3.30.300.330">
    <property type="match status" value="1"/>
</dbReference>
<comment type="caution">
    <text evidence="11">The sequence shown here is derived from an EMBL/GenBank/DDBJ whole genome shotgun (WGS) entry which is preliminary data.</text>
</comment>
<dbReference type="Pfam" id="PF01565">
    <property type="entry name" value="FAD_binding_4"/>
    <property type="match status" value="1"/>
</dbReference>
<evidence type="ECO:0000256" key="1">
    <source>
        <dbReference type="ARBA" id="ARBA00008000"/>
    </source>
</evidence>
<evidence type="ECO:0000313" key="12">
    <source>
        <dbReference type="Proteomes" id="UP000009877"/>
    </source>
</evidence>
<dbReference type="GO" id="GO:0008610">
    <property type="term" value="P:lipid biosynthetic process"/>
    <property type="evidence" value="ECO:0007669"/>
    <property type="project" value="InterPro"/>
</dbReference>
<reference evidence="11 12" key="1">
    <citation type="journal article" date="2014" name="Genome Announc.">
        <title>Draft Genome Sequence of Kocuria palustris PEL.</title>
        <authorList>
            <person name="Sharma G."/>
            <person name="Khatri I."/>
            <person name="Subramanian S."/>
        </authorList>
    </citation>
    <scope>NUCLEOTIDE SEQUENCE [LARGE SCALE GENOMIC DNA]</scope>
    <source>
        <strain evidence="11 12">PEL</strain>
    </source>
</reference>
<dbReference type="InterPro" id="IPR036318">
    <property type="entry name" value="FAD-bd_PCMH-like_sf"/>
</dbReference>
<feature type="site" description="Important for enzyme activity" evidence="8">
    <location>
        <position position="319"/>
    </location>
</feature>
<feature type="binding site" evidence="6">
    <location>
        <position position="417"/>
    </location>
    <ligand>
        <name>substrate</name>
    </ligand>
</feature>
<dbReference type="Proteomes" id="UP000009877">
    <property type="component" value="Unassembled WGS sequence"/>
</dbReference>
<proteinExistence type="inferred from homology"/>
<dbReference type="Pfam" id="PF02913">
    <property type="entry name" value="FAD-oxidase_C"/>
    <property type="match status" value="1"/>
</dbReference>
<evidence type="ECO:0000256" key="9">
    <source>
        <dbReference type="SAM" id="MobiDB-lite"/>
    </source>
</evidence>
<evidence type="ECO:0000256" key="7">
    <source>
        <dbReference type="PIRSR" id="PIRSR625650-3"/>
    </source>
</evidence>
<organism evidence="11 12">
    <name type="scientific">Kocuria palustris PEL</name>
    <dbReference type="NCBI Taxonomy" id="1236550"/>
    <lineage>
        <taxon>Bacteria</taxon>
        <taxon>Bacillati</taxon>
        <taxon>Actinomycetota</taxon>
        <taxon>Actinomycetes</taxon>
        <taxon>Micrococcales</taxon>
        <taxon>Micrococcaceae</taxon>
        <taxon>Kocuria</taxon>
    </lineage>
</organism>
<name>M2WB96_9MICC</name>
<evidence type="ECO:0000313" key="11">
    <source>
        <dbReference type="EMBL" id="EME35752.1"/>
    </source>
</evidence>
<dbReference type="InterPro" id="IPR025650">
    <property type="entry name" value="Alkyl-DHAP_Synthase"/>
</dbReference>
<dbReference type="InterPro" id="IPR016169">
    <property type="entry name" value="FAD-bd_PCMH_sub2"/>
</dbReference>
<dbReference type="STRING" id="71999.KPaMU14_02180"/>
<feature type="binding site" evidence="7">
    <location>
        <begin position="135"/>
        <end position="141"/>
    </location>
    <ligand>
        <name>FAD</name>
        <dbReference type="ChEBI" id="CHEBI:57692"/>
    </ligand>
</feature>
<dbReference type="InterPro" id="IPR016167">
    <property type="entry name" value="FAD-bd_PCMH_sub1"/>
</dbReference>
<feature type="active site" description="Proton donor/acceptor" evidence="5">
    <location>
        <position position="478"/>
    </location>
</feature>
<dbReference type="InterPro" id="IPR016166">
    <property type="entry name" value="FAD-bd_PCMH"/>
</dbReference>
<evidence type="ECO:0000256" key="6">
    <source>
        <dbReference type="PIRSR" id="PIRSR625650-2"/>
    </source>
</evidence>
<dbReference type="SUPFAM" id="SSF56176">
    <property type="entry name" value="FAD-binding/transporter-associated domain-like"/>
    <property type="match status" value="1"/>
</dbReference>
<evidence type="ECO:0000259" key="10">
    <source>
        <dbReference type="PROSITE" id="PS51387"/>
    </source>
</evidence>
<keyword evidence="3 7" id="KW-0274">FAD</keyword>
<dbReference type="InterPro" id="IPR016164">
    <property type="entry name" value="FAD-linked_Oxase-like_C"/>
</dbReference>
<dbReference type="InterPro" id="IPR004113">
    <property type="entry name" value="FAD-bd_oxidored_4_C"/>
</dbReference>
<dbReference type="RefSeq" id="WP_006215611.1">
    <property type="nucleotide sequence ID" value="NZ_ANHZ02000023.1"/>
</dbReference>
<dbReference type="InterPro" id="IPR006094">
    <property type="entry name" value="Oxid_FAD_bind_N"/>
</dbReference>
<dbReference type="EMBL" id="ANHZ02000023">
    <property type="protein sequence ID" value="EME35752.1"/>
    <property type="molecule type" value="Genomic_DNA"/>
</dbReference>
<gene>
    <name evidence="11" type="ORF">C884_01385</name>
</gene>
<evidence type="ECO:0000256" key="2">
    <source>
        <dbReference type="ARBA" id="ARBA00022630"/>
    </source>
</evidence>
<feature type="binding site" evidence="7">
    <location>
        <begin position="204"/>
        <end position="210"/>
    </location>
    <ligand>
        <name>FAD</name>
        <dbReference type="ChEBI" id="CHEBI:57692"/>
    </ligand>
</feature>
<dbReference type="PROSITE" id="PS51387">
    <property type="entry name" value="FAD_PCMH"/>
    <property type="match status" value="1"/>
</dbReference>
<comment type="similarity">
    <text evidence="1">Belongs to the FAD-binding oxidoreductase/transferase type 4 family.</text>
</comment>
<dbReference type="Gene3D" id="3.30.465.10">
    <property type="match status" value="1"/>
</dbReference>
<feature type="domain" description="FAD-binding PCMH-type" evidence="10">
    <location>
        <begin position="103"/>
        <end position="284"/>
    </location>
</feature>
<evidence type="ECO:0000256" key="4">
    <source>
        <dbReference type="ARBA" id="ARBA00023002"/>
    </source>
</evidence>
<dbReference type="PANTHER" id="PTHR46568:SF1">
    <property type="entry name" value="ALKYLDIHYDROXYACETONEPHOSPHATE SYNTHASE, PEROXISOMAL"/>
    <property type="match status" value="1"/>
</dbReference>
<accession>M2WB96</accession>
<keyword evidence="4" id="KW-0560">Oxidoreductase</keyword>
<protein>
    <submittedName>
        <fullName evidence="11">Alkyldihydroxyacetonephosphate synthase</fullName>
    </submittedName>
</protein>
<dbReference type="GO" id="GO:0008609">
    <property type="term" value="F:alkylglycerone-phosphate synthase activity"/>
    <property type="evidence" value="ECO:0007669"/>
    <property type="project" value="InterPro"/>
</dbReference>
<dbReference type="GO" id="GO:0071949">
    <property type="term" value="F:FAD binding"/>
    <property type="evidence" value="ECO:0007669"/>
    <property type="project" value="InterPro"/>
</dbReference>
<keyword evidence="2" id="KW-0285">Flavoprotein</keyword>
<evidence type="ECO:0000256" key="5">
    <source>
        <dbReference type="PIRSR" id="PIRSR625650-1"/>
    </source>
</evidence>
<dbReference type="AlphaFoldDB" id="M2WB96"/>
<sequence>MPNVKHMKWWGWGEEGVFFNWQNKPAFAPIVRRAVGVDLRPREVDTVDFATARVPESRLPDDLRSELMAILGAEHTVTDDHDRVVHWAGKAVMDIVKTLQNRFERLPDVVVYPADEQQVAAVTRLAVERDLVLIPFGGGTSISRSLQPRPEETRTVVSVDLGRMNKVLEIDETSCIARIQAGTLGPDMEEQLNARGWTLGHFPDSFTHSTVGGWAATRSSGMQSDKYGDIADIILGMDVVRPGGTVRLRPLPSTSTGPSLREMFIGSEGRLGIITELWVQVHRIAPERQVIAYMFPTWEQGLTGIRQIKEAEIPTTFARISDAGETEFSLATQKAPTSRKSEIAAKGQEALWAFMRKRGWDTQAMCIAYVCFEGAKADVARHRKVVAGIAKSNGAIVLGSGPGALYDQKKFDTPYLRDFLLEQQIIGDVSETAAPWSRLIPVHKAAYQAAQSAFDELGVKGWIMSHMSHSYHTGACLYFTFAFPFTDENVDYEYALVKTRIQQAFIDAGGTLSHHHGVGAEHSPWMDQDVSEEGVEVLHGLFRSADPGENFNPGKVIDSPDTQTRVLEQHRQQQG</sequence>
<evidence type="ECO:0000256" key="3">
    <source>
        <dbReference type="ARBA" id="ARBA00022827"/>
    </source>
</evidence>
<feature type="region of interest" description="Disordered" evidence="9">
    <location>
        <begin position="544"/>
        <end position="575"/>
    </location>
</feature>
<feature type="binding site" evidence="7">
    <location>
        <begin position="268"/>
        <end position="274"/>
    </location>
    <ligand>
        <name>FAD</name>
        <dbReference type="ChEBI" id="CHEBI:57692"/>
    </ligand>
</feature>
<dbReference type="Gene3D" id="3.30.43.10">
    <property type="entry name" value="Uridine Diphospho-n-acetylenolpyruvylglucosamine Reductase, domain 2"/>
    <property type="match status" value="1"/>
</dbReference>